<keyword evidence="1" id="KW-1133">Transmembrane helix</keyword>
<dbReference type="InterPro" id="IPR008523">
    <property type="entry name" value="DUF805"/>
</dbReference>
<organism evidence="2 3">
    <name type="scientific">Alloalcanivorax gelatiniphagus</name>
    <dbReference type="NCBI Taxonomy" id="1194167"/>
    <lineage>
        <taxon>Bacteria</taxon>
        <taxon>Pseudomonadati</taxon>
        <taxon>Pseudomonadota</taxon>
        <taxon>Gammaproteobacteria</taxon>
        <taxon>Oceanospirillales</taxon>
        <taxon>Alcanivoracaceae</taxon>
        <taxon>Alloalcanivorax</taxon>
    </lineage>
</organism>
<dbReference type="Gene3D" id="3.30.700.10">
    <property type="entry name" value="Glycoprotein, Type 4 Pilin"/>
    <property type="match status" value="1"/>
</dbReference>
<keyword evidence="1" id="KW-0812">Transmembrane</keyword>
<evidence type="ECO:0000256" key="1">
    <source>
        <dbReference type="SAM" id="Phobius"/>
    </source>
</evidence>
<dbReference type="EMBL" id="VCQT01000019">
    <property type="protein sequence ID" value="TMW14110.1"/>
    <property type="molecule type" value="Genomic_DNA"/>
</dbReference>
<dbReference type="SUPFAM" id="SSF54523">
    <property type="entry name" value="Pili subunits"/>
    <property type="match status" value="1"/>
</dbReference>
<reference evidence="2 3" key="1">
    <citation type="submission" date="2019-05" db="EMBL/GenBank/DDBJ databases">
        <title>Genome of Alcanivorax gelatiniphagus, an oil degrading marine bacteria.</title>
        <authorList>
            <person name="Kwon K.K."/>
        </authorList>
    </citation>
    <scope>NUCLEOTIDE SEQUENCE [LARGE SCALE GENOMIC DNA]</scope>
    <source>
        <strain evidence="2 3">MEBiC 08158</strain>
    </source>
</reference>
<sequence>MLGPITDHQGLPMNQPYHAPEAAPADPLNRRTTDPFAFRGRLGRLRYFAYVGLVMLVLYLMLTFASILSAGVAGDGRPTVLVGLVALALMVVATFAWVVYGVRRLNDMDRSGWLMVLGFVPVLNLVLALVLLFAPGSPGDNRYGPRPPANGTGVVLGAVAAGLVMLALIGIVAAVALPAYQTYVERAKAQQMQLQNR</sequence>
<dbReference type="Pfam" id="PF05656">
    <property type="entry name" value="DUF805"/>
    <property type="match status" value="1"/>
</dbReference>
<dbReference type="Proteomes" id="UP000739180">
    <property type="component" value="Unassembled WGS sequence"/>
</dbReference>
<dbReference type="PANTHER" id="PTHR34980:SF3">
    <property type="entry name" value="BLR8105 PROTEIN"/>
    <property type="match status" value="1"/>
</dbReference>
<dbReference type="InterPro" id="IPR045584">
    <property type="entry name" value="Pilin-like"/>
</dbReference>
<feature type="transmembrane region" description="Helical" evidence="1">
    <location>
        <begin position="112"/>
        <end position="134"/>
    </location>
</feature>
<proteinExistence type="predicted"/>
<evidence type="ECO:0000313" key="2">
    <source>
        <dbReference type="EMBL" id="TMW14110.1"/>
    </source>
</evidence>
<protein>
    <submittedName>
        <fullName evidence="2">DUF805 domain-containing protein</fullName>
    </submittedName>
</protein>
<gene>
    <name evidence="2" type="ORF">FGS76_04035</name>
</gene>
<name>A0ABY2XNT0_9GAMM</name>
<keyword evidence="3" id="KW-1185">Reference proteome</keyword>
<evidence type="ECO:0000313" key="3">
    <source>
        <dbReference type="Proteomes" id="UP000739180"/>
    </source>
</evidence>
<accession>A0ABY2XNT0</accession>
<feature type="transmembrane region" description="Helical" evidence="1">
    <location>
        <begin position="47"/>
        <end position="68"/>
    </location>
</feature>
<feature type="transmembrane region" description="Helical" evidence="1">
    <location>
        <begin position="154"/>
        <end position="180"/>
    </location>
</feature>
<feature type="transmembrane region" description="Helical" evidence="1">
    <location>
        <begin position="80"/>
        <end position="100"/>
    </location>
</feature>
<dbReference type="PANTHER" id="PTHR34980">
    <property type="entry name" value="INNER MEMBRANE PROTEIN-RELATED-RELATED"/>
    <property type="match status" value="1"/>
</dbReference>
<keyword evidence="1" id="KW-0472">Membrane</keyword>
<comment type="caution">
    <text evidence="2">The sequence shown here is derived from an EMBL/GenBank/DDBJ whole genome shotgun (WGS) entry which is preliminary data.</text>
</comment>